<evidence type="ECO:0008006" key="5">
    <source>
        <dbReference type="Google" id="ProtNLM"/>
    </source>
</evidence>
<dbReference type="InterPro" id="IPR029058">
    <property type="entry name" value="AB_hydrolase_fold"/>
</dbReference>
<dbReference type="InterPro" id="IPR050261">
    <property type="entry name" value="FrsA_esterase"/>
</dbReference>
<protein>
    <recommendedName>
        <fullName evidence="5">Peptidase S9 prolyl oligopeptidase catalytic domain-containing protein</fullName>
    </recommendedName>
</protein>
<evidence type="ECO:0000313" key="3">
    <source>
        <dbReference type="EMBL" id="PIP60533.1"/>
    </source>
</evidence>
<dbReference type="PANTHER" id="PTHR22946">
    <property type="entry name" value="DIENELACTONE HYDROLASE DOMAIN-CONTAINING PROTEIN-RELATED"/>
    <property type="match status" value="1"/>
</dbReference>
<feature type="non-terminal residue" evidence="3">
    <location>
        <position position="1"/>
    </location>
</feature>
<dbReference type="GO" id="GO:0006508">
    <property type="term" value="P:proteolysis"/>
    <property type="evidence" value="ECO:0007669"/>
    <property type="project" value="InterPro"/>
</dbReference>
<gene>
    <name evidence="3" type="ORF">COX00_02705</name>
</gene>
<reference evidence="3 4" key="1">
    <citation type="submission" date="2017-09" db="EMBL/GenBank/DDBJ databases">
        <title>Depth-based differentiation of microbial function through sediment-hosted aquifers and enrichment of novel symbionts in the deep terrestrial subsurface.</title>
        <authorList>
            <person name="Probst A.J."/>
            <person name="Ladd B."/>
            <person name="Jarett J.K."/>
            <person name="Geller-Mcgrath D.E."/>
            <person name="Sieber C.M."/>
            <person name="Emerson J.B."/>
            <person name="Anantharaman K."/>
            <person name="Thomas B.C."/>
            <person name="Malmstrom R."/>
            <person name="Stieglmeier M."/>
            <person name="Klingl A."/>
            <person name="Woyke T."/>
            <person name="Ryan C.M."/>
            <person name="Banfield J.F."/>
        </authorList>
    </citation>
    <scope>NUCLEOTIDE SEQUENCE [LARGE SCALE GENOMIC DNA]</scope>
    <source>
        <strain evidence="3">CG22_combo_CG10-13_8_21_14_all_47_17</strain>
    </source>
</reference>
<proteinExistence type="predicted"/>
<evidence type="ECO:0000259" key="1">
    <source>
        <dbReference type="Pfam" id="PF00326"/>
    </source>
</evidence>
<dbReference type="SUPFAM" id="SSF53474">
    <property type="entry name" value="alpha/beta-Hydrolases"/>
    <property type="match status" value="1"/>
</dbReference>
<dbReference type="InterPro" id="IPR008391">
    <property type="entry name" value="AXE1_dom"/>
</dbReference>
<evidence type="ECO:0000259" key="2">
    <source>
        <dbReference type="Pfam" id="PF05448"/>
    </source>
</evidence>
<dbReference type="Pfam" id="PF00326">
    <property type="entry name" value="Peptidase_S9"/>
    <property type="match status" value="1"/>
</dbReference>
<feature type="domain" description="Acetyl xylan esterase" evidence="2">
    <location>
        <begin position="21"/>
        <end position="87"/>
    </location>
</feature>
<evidence type="ECO:0000313" key="4">
    <source>
        <dbReference type="Proteomes" id="UP000231581"/>
    </source>
</evidence>
<sequence length="304" mass="34247">IKAMKKSGVLIEKTEIIFTPEVLEKVKKQTQKAGFEKIKTLIKSVRLFHILYQSGDHRVHGYLAMPKRVRGKQPCIIANRGGMGDFGSYTLAKAVLRLGRIAEWGYIAIGSQYSGCGGSEGQEDFGGSGTLADVINCQKVLTELSEADVARIGMYGSSRGGMMTYLALAKVKWIKAAVTVAGIADVERNLRMRLDLKKYIQKLTNYTTAEMQQRSAIHWPEKFPKKTPVLLMHGTGDWRVSVLDSLDLTQKLYENKRPCRLIVFEGGDHRLSEHLEEKDRQMRLWFDCFVRDGEVLPNLKLHGD</sequence>
<dbReference type="EMBL" id="PCSZ01000054">
    <property type="protein sequence ID" value="PIP60533.1"/>
    <property type="molecule type" value="Genomic_DNA"/>
</dbReference>
<organism evidence="3 4">
    <name type="scientific">Candidatus Uhrbacteria bacterium CG22_combo_CG10-13_8_21_14_all_47_17</name>
    <dbReference type="NCBI Taxonomy" id="1975041"/>
    <lineage>
        <taxon>Bacteria</taxon>
        <taxon>Candidatus Uhriibacteriota</taxon>
    </lineage>
</organism>
<dbReference type="Gene3D" id="3.40.50.1820">
    <property type="entry name" value="alpha/beta hydrolase"/>
    <property type="match status" value="1"/>
</dbReference>
<dbReference type="InterPro" id="IPR001375">
    <property type="entry name" value="Peptidase_S9_cat"/>
</dbReference>
<dbReference type="AlphaFoldDB" id="A0A2H0BS87"/>
<feature type="domain" description="Peptidase S9 prolyl oligopeptidase catalytic" evidence="1">
    <location>
        <begin position="127"/>
        <end position="281"/>
    </location>
</feature>
<accession>A0A2H0BS87</accession>
<dbReference type="GO" id="GO:0008236">
    <property type="term" value="F:serine-type peptidase activity"/>
    <property type="evidence" value="ECO:0007669"/>
    <property type="project" value="InterPro"/>
</dbReference>
<dbReference type="Proteomes" id="UP000231581">
    <property type="component" value="Unassembled WGS sequence"/>
</dbReference>
<dbReference type="Pfam" id="PF05448">
    <property type="entry name" value="AXE1"/>
    <property type="match status" value="1"/>
</dbReference>
<name>A0A2H0BS87_9BACT</name>
<comment type="caution">
    <text evidence="3">The sequence shown here is derived from an EMBL/GenBank/DDBJ whole genome shotgun (WGS) entry which is preliminary data.</text>
</comment>